<dbReference type="GO" id="GO:0005694">
    <property type="term" value="C:chromosome"/>
    <property type="evidence" value="ECO:0007669"/>
    <property type="project" value="EnsemblPlants"/>
</dbReference>
<accession>A0A1B6Q7G0</accession>
<dbReference type="InterPro" id="IPR039057">
    <property type="entry name" value="Spo22/ZIP4"/>
</dbReference>
<protein>
    <recommendedName>
        <fullName evidence="2">Protein ZIP4 homolog</fullName>
    </recommendedName>
</protein>
<dbReference type="AlphaFoldDB" id="A0A1B6Q7G0"/>
<dbReference type="OMA" id="NYETQMN"/>
<feature type="compositionally biased region" description="Low complexity" evidence="3">
    <location>
        <begin position="951"/>
        <end position="966"/>
    </location>
</feature>
<sequence>MKISELSPEYRISQLSPEYRPPPPHAALLTDLNRIVADVEALDASDSSSLEKLAADLRCLLTNLASAASSSSSSSGLNGAFRLKVWNLAFRLWNACVDRANHNFPARSPEAAVAETEIRQAAPELLLVAGLPEGVPNATAKAASLFHRTGLVWLDLGRADLASSCFEKATPLVCAADTEEDRGILLDLNLARARAASSQGKHALAVALLSRSKPLAAASSEGVKALAEAYLLLGKAAFATKSPDPTIHASTLLTEALDLCEKAAASPCCASPTTPRSTPATPKLQAIKDQCLRFLAAERLEANDYEGTLHCTRVSRASPGLGKEHSSIAFMALRACLSSGKLVDAERELGRLMANEEAPEFLCVSAAELYLASAGLDAALKVLVALAARCRASAAAAAVRVLKTVVQGAGGGAGRARAIAELVSDERVVALFNGPANTHERDTMHALLWTCGSEHFHAKNCEVGADLIERSMLYVSRDEESRSRRAKCFRVLCLCHMALGHLDRAQEFITEAEKVEPNIHCAFLKFKILLHKKEDDEAIKLMKTMVGYVDFNPHFLTLSIHEAIGCKSFRVAVASLTFLLGLYSAGKPMPMSEATVLRNLIALLLREPGSEAEILKYSRRAKLRMDELGVETFLGKGTVGLRELNWFAVSSWNMALKVVKEKKYDYSSEFFELAAEFFSSNNGEDDANLVLICKSLIMSVSCMLQAEELNKSSLSDSDLKKGIEMLRRAGKLLPLTLPSATVTSDQLDLPFLHTFNFYQLLNRLDTSAHSQQLQLVKSFAASKACTPDRLLILGDMAFEGTQPNLQVAEFLLKASISTALASHSPNYGVISAALRKLVCLSGLQDFSGSMSDAAYDVFQQAYQIVVGLRDGEYPFEEGRWLAITAWNKSYLPGRLGQHSVAKKWMKMGLDLARHFDRMKLYIPGMEECFEKFQKLSGKEPDECSQQDGEPSTSMSGTGSMSQPVLV</sequence>
<feature type="region of interest" description="Disordered" evidence="3">
    <location>
        <begin position="939"/>
        <end position="966"/>
    </location>
</feature>
<dbReference type="GO" id="GO:0007129">
    <property type="term" value="P:homologous chromosome pairing at meiosis"/>
    <property type="evidence" value="ECO:0007669"/>
    <property type="project" value="EnsemblPlants"/>
</dbReference>
<organism evidence="4 5">
    <name type="scientific">Sorghum bicolor</name>
    <name type="common">Sorghum</name>
    <name type="synonym">Sorghum vulgare</name>
    <dbReference type="NCBI Taxonomy" id="4558"/>
    <lineage>
        <taxon>Eukaryota</taxon>
        <taxon>Viridiplantae</taxon>
        <taxon>Streptophyta</taxon>
        <taxon>Embryophyta</taxon>
        <taxon>Tracheophyta</taxon>
        <taxon>Spermatophyta</taxon>
        <taxon>Magnoliopsida</taxon>
        <taxon>Liliopsida</taxon>
        <taxon>Poales</taxon>
        <taxon>Poaceae</taxon>
        <taxon>PACMAD clade</taxon>
        <taxon>Panicoideae</taxon>
        <taxon>Andropogonodae</taxon>
        <taxon>Andropogoneae</taxon>
        <taxon>Sorghinae</taxon>
        <taxon>Sorghum</taxon>
    </lineage>
</organism>
<dbReference type="GO" id="GO:0007131">
    <property type="term" value="P:reciprocal meiotic recombination"/>
    <property type="evidence" value="ECO:0007669"/>
    <property type="project" value="EnsemblPlants"/>
</dbReference>
<gene>
    <name evidence="4" type="ORF">SORBI_3003G384100</name>
</gene>
<evidence type="ECO:0000313" key="4">
    <source>
        <dbReference type="EMBL" id="KXG33862.1"/>
    </source>
</evidence>
<dbReference type="Gene3D" id="1.25.40.10">
    <property type="entry name" value="Tetratricopeptide repeat domain"/>
    <property type="match status" value="1"/>
</dbReference>
<dbReference type="InterPro" id="IPR013940">
    <property type="entry name" value="Spo22/ZIP4/TEX11"/>
</dbReference>
<keyword evidence="1" id="KW-0469">Meiosis</keyword>
<dbReference type="EMBL" id="CM000762">
    <property type="protein sequence ID" value="KXG33862.1"/>
    <property type="molecule type" value="Genomic_DNA"/>
</dbReference>
<dbReference type="GO" id="GO:0071139">
    <property type="term" value="P:resolution of DNA recombination intermediates"/>
    <property type="evidence" value="ECO:0007669"/>
    <property type="project" value="EnsemblPlants"/>
</dbReference>
<dbReference type="STRING" id="4558.A0A1B6Q7G0"/>
<reference evidence="5" key="2">
    <citation type="journal article" date="2018" name="Plant J.">
        <title>The Sorghum bicolor reference genome: improved assembly, gene annotations, a transcriptome atlas, and signatures of genome organization.</title>
        <authorList>
            <person name="McCormick R.F."/>
            <person name="Truong S.K."/>
            <person name="Sreedasyam A."/>
            <person name="Jenkins J."/>
            <person name="Shu S."/>
            <person name="Sims D."/>
            <person name="Kennedy M."/>
            <person name="Amirebrahimi M."/>
            <person name="Weers B.D."/>
            <person name="McKinley B."/>
            <person name="Mattison A."/>
            <person name="Morishige D.T."/>
            <person name="Grimwood J."/>
            <person name="Schmutz J."/>
            <person name="Mullet J.E."/>
        </authorList>
    </citation>
    <scope>NUCLEOTIDE SEQUENCE [LARGE SCALE GENOMIC DNA]</scope>
    <source>
        <strain evidence="5">cv. BTx623</strain>
    </source>
</reference>
<evidence type="ECO:0000313" key="5">
    <source>
        <dbReference type="Proteomes" id="UP000000768"/>
    </source>
</evidence>
<name>A0A1B6Q7G0_SORBI</name>
<dbReference type="Pfam" id="PF08631">
    <property type="entry name" value="SPO22"/>
    <property type="match status" value="1"/>
</dbReference>
<evidence type="ECO:0000256" key="2">
    <source>
        <dbReference type="ARBA" id="ARBA00031845"/>
    </source>
</evidence>
<dbReference type="OrthoDB" id="65716at2759"/>
<proteinExistence type="predicted"/>
<dbReference type="Gramene" id="KXG33862">
    <property type="protein sequence ID" value="KXG33862"/>
    <property type="gene ID" value="SORBI_3003G384100"/>
</dbReference>
<evidence type="ECO:0000256" key="3">
    <source>
        <dbReference type="SAM" id="MobiDB-lite"/>
    </source>
</evidence>
<evidence type="ECO:0000256" key="1">
    <source>
        <dbReference type="ARBA" id="ARBA00023254"/>
    </source>
</evidence>
<dbReference type="PANTHER" id="PTHR40375:SF2">
    <property type="entry name" value="SPORULATION-SPECIFIC PROTEIN 22"/>
    <property type="match status" value="1"/>
</dbReference>
<dbReference type="GO" id="GO:0005634">
    <property type="term" value="C:nucleus"/>
    <property type="evidence" value="ECO:0007669"/>
    <property type="project" value="EnsemblPlants"/>
</dbReference>
<dbReference type="Proteomes" id="UP000000768">
    <property type="component" value="Chromosome 3"/>
</dbReference>
<keyword evidence="5" id="KW-1185">Reference proteome</keyword>
<dbReference type="SUPFAM" id="SSF48452">
    <property type="entry name" value="TPR-like"/>
    <property type="match status" value="1"/>
</dbReference>
<reference evidence="4 5" key="1">
    <citation type="journal article" date="2009" name="Nature">
        <title>The Sorghum bicolor genome and the diversification of grasses.</title>
        <authorList>
            <person name="Paterson A.H."/>
            <person name="Bowers J.E."/>
            <person name="Bruggmann R."/>
            <person name="Dubchak I."/>
            <person name="Grimwood J."/>
            <person name="Gundlach H."/>
            <person name="Haberer G."/>
            <person name="Hellsten U."/>
            <person name="Mitros T."/>
            <person name="Poliakov A."/>
            <person name="Schmutz J."/>
            <person name="Spannagl M."/>
            <person name="Tang H."/>
            <person name="Wang X."/>
            <person name="Wicker T."/>
            <person name="Bharti A.K."/>
            <person name="Chapman J."/>
            <person name="Feltus F.A."/>
            <person name="Gowik U."/>
            <person name="Grigoriev I.V."/>
            <person name="Lyons E."/>
            <person name="Maher C.A."/>
            <person name="Martis M."/>
            <person name="Narechania A."/>
            <person name="Otillar R.P."/>
            <person name="Penning B.W."/>
            <person name="Salamov A.A."/>
            <person name="Wang Y."/>
            <person name="Zhang L."/>
            <person name="Carpita N.C."/>
            <person name="Freeling M."/>
            <person name="Gingle A.R."/>
            <person name="Hash C.T."/>
            <person name="Keller B."/>
            <person name="Klein P."/>
            <person name="Kresovich S."/>
            <person name="McCann M.C."/>
            <person name="Ming R."/>
            <person name="Peterson D.G."/>
            <person name="Mehboob-ur-Rahman"/>
            <person name="Ware D."/>
            <person name="Westhoff P."/>
            <person name="Mayer K.F."/>
            <person name="Messing J."/>
            <person name="Rokhsar D.S."/>
        </authorList>
    </citation>
    <scope>NUCLEOTIDE SEQUENCE [LARGE SCALE GENOMIC DNA]</scope>
    <source>
        <strain evidence="5">cv. BTx623</strain>
    </source>
</reference>
<dbReference type="PANTHER" id="PTHR40375">
    <property type="entry name" value="SPORULATION-SPECIFIC PROTEIN 22"/>
    <property type="match status" value="1"/>
</dbReference>
<dbReference type="GO" id="GO:0090173">
    <property type="term" value="P:regulation of synaptonemal complex assembly"/>
    <property type="evidence" value="ECO:0007669"/>
    <property type="project" value="InterPro"/>
</dbReference>
<dbReference type="InParanoid" id="A0A1B6Q7G0"/>
<dbReference type="InterPro" id="IPR011990">
    <property type="entry name" value="TPR-like_helical_dom_sf"/>
</dbReference>
<dbReference type="eggNOG" id="KOG4814">
    <property type="taxonomic scope" value="Eukaryota"/>
</dbReference>
<dbReference type="FunCoup" id="A0A1B6Q7G0">
    <property type="interactions" value="22"/>
</dbReference>